<sequence length="1092" mass="118649">MPFTLRTVNQGAHCRSTPKTATVGTTTTAQAQTDDRSESAGWTDDGFQLPHASLLACIRQLGSLHDQSVQVIRGLYDELAEVDQRVYKLTGRLEVVRQQADKLPLPDADAKTAGDLKRFLSVKRHYCSAKADERADDGDTNRTNLFLCESRPDSLRLLYSQSSSREDYPSGFQGGKTTDSCAMQTEPDEVFADDNDEDRPFSVDFRRPRPRRRSSFSADPPLPTPEEKVQKFVAACKPTTLELDLPAAMLKRLSRKWTINSVTVQSPRKNATIADPEGTFGRRPCRRSLSPSLAAGSVGPSQEDGEGSVTDDEEAGTTEENRDEAIDLLQCAAAKEYLYDFAPFYRRRRITGIRQFLSLRRPKRDPEKSQRSPRSEYTSFNDADAPCESGTKERSHQTDKRPKASFDIASSIKCFLKKSFSFRSSSSSSMVRQTSRKAPLVPQGRPEFDVQSKSVGESRLARNHCGSVKSNLPISTSSQVMNLATLLRRHASLRRQPYRYATVQPKTSSPRSSGDSAYLSGGERRARPASIVSGDSQTSLGLGDRSHLNTYHPGYQINYPEECTNGIAKAPSPLVGPSATPNHPFAKQLNRVRHTTPSPSCSPSVRSNSSAVESNYSCDQDGYFTSMHHDCGVPMAKGRNRCRAMGQPEVLLKVDSAGSPSLARGGGVLFAKCSSKPLDQFPSACPARARSHHSQTVPRGFSQVHGTMPAFCRPVIFPRTAGLEIIMNKQGLSAAPVNHKVYKSYKRCAPTSFDGVHPSVSQYSSQTDARGEGEPKPPFESSEGSSDTSSSGSTPEPAKQNGAIVGVEQVGTTYVVPSSASTEPPVSLSTASGSSSPVIRKQRPPVPKRCPLGTANGRQERPTGYHLSGTASFSQHNFQAAFRPQPAPKLLSAGAYGPRFAVVNPHAWSSNAVLVPGAGSPVPMDDHVYPLVNSVSIENGSARFGTPSNQDCSCRSASHLLPPRNRQVVVALAPPPAYGVAHYENYSGTADQPPEGKVSQVVTTVREPSLTKSQVAPTGALEPFDQWLMAKFHVEEQETRLKEARALEQAKLDALMDLQKLNLASPNVGRHCKMEAALTDAVPMAAGVHFLD</sequence>
<feature type="compositionally biased region" description="Polar residues" evidence="1">
    <location>
        <begin position="504"/>
        <end position="515"/>
    </location>
</feature>
<feature type="compositionally biased region" description="Basic and acidic residues" evidence="1">
    <location>
        <begin position="364"/>
        <end position="374"/>
    </location>
</feature>
<reference evidence="3" key="1">
    <citation type="submission" date="2019-12" db="UniProtKB">
        <authorList>
            <consortium name="WormBaseParasite"/>
        </authorList>
    </citation>
    <scope>IDENTIFICATION</scope>
</reference>
<evidence type="ECO:0000313" key="3">
    <source>
        <dbReference type="WBParaSite" id="TMUE_1000004847.1"/>
    </source>
</evidence>
<feature type="compositionally biased region" description="Low complexity" evidence="1">
    <location>
        <begin position="597"/>
        <end position="610"/>
    </location>
</feature>
<evidence type="ECO:0000313" key="2">
    <source>
        <dbReference type="Proteomes" id="UP000046395"/>
    </source>
</evidence>
<feature type="region of interest" description="Disordered" evidence="1">
    <location>
        <begin position="593"/>
        <end position="612"/>
    </location>
</feature>
<keyword evidence="2" id="KW-1185">Reference proteome</keyword>
<feature type="region of interest" description="Disordered" evidence="1">
    <location>
        <begin position="817"/>
        <end position="863"/>
    </location>
</feature>
<accession>A0A5S6QD31</accession>
<name>A0A5S6QD31_TRIMR</name>
<feature type="compositionally biased region" description="Polar residues" evidence="1">
    <location>
        <begin position="759"/>
        <end position="768"/>
    </location>
</feature>
<feature type="compositionally biased region" description="Acidic residues" evidence="1">
    <location>
        <begin position="303"/>
        <end position="317"/>
    </location>
</feature>
<feature type="region of interest" description="Disordered" evidence="1">
    <location>
        <begin position="162"/>
        <end position="181"/>
    </location>
</feature>
<proteinExistence type="predicted"/>
<dbReference type="AlphaFoldDB" id="A0A5S6QD31"/>
<feature type="region of interest" description="Disordered" evidence="1">
    <location>
        <begin position="756"/>
        <end position="802"/>
    </location>
</feature>
<organism evidence="2 3">
    <name type="scientific">Trichuris muris</name>
    <name type="common">Mouse whipworm</name>
    <dbReference type="NCBI Taxonomy" id="70415"/>
    <lineage>
        <taxon>Eukaryota</taxon>
        <taxon>Metazoa</taxon>
        <taxon>Ecdysozoa</taxon>
        <taxon>Nematoda</taxon>
        <taxon>Enoplea</taxon>
        <taxon>Dorylaimia</taxon>
        <taxon>Trichinellida</taxon>
        <taxon>Trichuridae</taxon>
        <taxon>Trichuris</taxon>
    </lineage>
</organism>
<feature type="compositionally biased region" description="Polar residues" evidence="1">
    <location>
        <begin position="817"/>
        <end position="837"/>
    </location>
</feature>
<dbReference type="Gene3D" id="1.20.5.340">
    <property type="match status" value="1"/>
</dbReference>
<feature type="compositionally biased region" description="Basic and acidic residues" evidence="1">
    <location>
        <begin position="390"/>
        <end position="403"/>
    </location>
</feature>
<feature type="region of interest" description="Disordered" evidence="1">
    <location>
        <begin position="426"/>
        <end position="455"/>
    </location>
</feature>
<feature type="region of interest" description="Disordered" evidence="1">
    <location>
        <begin position="496"/>
        <end position="547"/>
    </location>
</feature>
<feature type="region of interest" description="Disordered" evidence="1">
    <location>
        <begin position="188"/>
        <end position="227"/>
    </location>
</feature>
<evidence type="ECO:0000256" key="1">
    <source>
        <dbReference type="SAM" id="MobiDB-lite"/>
    </source>
</evidence>
<feature type="compositionally biased region" description="Acidic residues" evidence="1">
    <location>
        <begin position="188"/>
        <end position="197"/>
    </location>
</feature>
<feature type="compositionally biased region" description="Low complexity" evidence="1">
    <location>
        <begin position="20"/>
        <end position="32"/>
    </location>
</feature>
<feature type="region of interest" description="Disordered" evidence="1">
    <location>
        <begin position="268"/>
        <end position="322"/>
    </location>
</feature>
<feature type="region of interest" description="Disordered" evidence="1">
    <location>
        <begin position="361"/>
        <end position="403"/>
    </location>
</feature>
<protein>
    <submittedName>
        <fullName evidence="3">Wiskott-Aldrich syndrome protein family member</fullName>
    </submittedName>
</protein>
<feature type="compositionally biased region" description="Basic and acidic residues" evidence="1">
    <location>
        <begin position="198"/>
        <end position="207"/>
    </location>
</feature>
<feature type="region of interest" description="Disordered" evidence="1">
    <location>
        <begin position="1"/>
        <end position="43"/>
    </location>
</feature>
<dbReference type="WBParaSite" id="TMUE_1000004847.1">
    <property type="protein sequence ID" value="TMUE_1000004847.1"/>
    <property type="gene ID" value="WBGene00294996"/>
</dbReference>
<feature type="compositionally biased region" description="Low complexity" evidence="1">
    <location>
        <begin position="780"/>
        <end position="794"/>
    </location>
</feature>
<feature type="compositionally biased region" description="Polar residues" evidence="1">
    <location>
        <begin position="1"/>
        <end position="10"/>
    </location>
</feature>
<dbReference type="Proteomes" id="UP000046395">
    <property type="component" value="Unassembled WGS sequence"/>
</dbReference>